<organism evidence="10">
    <name type="scientific">marine sediment metagenome</name>
    <dbReference type="NCBI Taxonomy" id="412755"/>
    <lineage>
        <taxon>unclassified sequences</taxon>
        <taxon>metagenomes</taxon>
        <taxon>ecological metagenomes</taxon>
    </lineage>
</organism>
<dbReference type="PROSITE" id="PS01042">
    <property type="entry name" value="HOMOSER_DHGENASE"/>
    <property type="match status" value="1"/>
</dbReference>
<sequence>MARDGIDFSSALSQAQKLGYAEADPKDDVEGIDATYKLAILASLAFHCQVRPEDIYHDGISRLGSRDFQYAKELGFAIKLLAIAKQNGNSIEVRVHPVFIPEDSLLAKVDGVYNAVLVEGDLVGRVLFFGEGAGAFPTSSAVIADVVSVARDIVLGVGTRLRWKLQPGKIIKPMSDIDTRYYLRLSIADRSGVLAQIAKVLGDRQISIASAIQKMADSRTQTAEIVLMTHPAQEKAMQPALDELNHLAVVKQISSFIRVEA</sequence>
<evidence type="ECO:0000256" key="5">
    <source>
        <dbReference type="ARBA" id="ARBA00022857"/>
    </source>
</evidence>
<dbReference type="FunFam" id="3.30.360.10:FF:000005">
    <property type="entry name" value="Homoserine dehydrogenase"/>
    <property type="match status" value="1"/>
</dbReference>
<keyword evidence="7" id="KW-0486">Methionine biosynthesis</keyword>
<dbReference type="GO" id="GO:0004412">
    <property type="term" value="F:homoserine dehydrogenase activity"/>
    <property type="evidence" value="ECO:0007669"/>
    <property type="project" value="UniProtKB-EC"/>
</dbReference>
<name>X1MG89_9ZZZZ</name>
<keyword evidence="3" id="KW-0028">Amino-acid biosynthesis</keyword>
<evidence type="ECO:0000259" key="9">
    <source>
        <dbReference type="PROSITE" id="PS51671"/>
    </source>
</evidence>
<dbReference type="EC" id="1.1.1.3" evidence="2"/>
<dbReference type="FunFam" id="3.30.70.260:FF:000030">
    <property type="entry name" value="Homoserine dehydrogenase"/>
    <property type="match status" value="1"/>
</dbReference>
<reference evidence="10" key="1">
    <citation type="journal article" date="2014" name="Front. Microbiol.">
        <title>High frequency of phylogenetically diverse reductive dehalogenase-homologous genes in deep subseafloor sedimentary metagenomes.</title>
        <authorList>
            <person name="Kawai M."/>
            <person name="Futagami T."/>
            <person name="Toyoda A."/>
            <person name="Takaki Y."/>
            <person name="Nishi S."/>
            <person name="Hori S."/>
            <person name="Arai W."/>
            <person name="Tsubouchi T."/>
            <person name="Morono Y."/>
            <person name="Uchiyama I."/>
            <person name="Ito T."/>
            <person name="Fujiyama A."/>
            <person name="Inagaki F."/>
            <person name="Takami H."/>
        </authorList>
    </citation>
    <scope>NUCLEOTIDE SEQUENCE</scope>
    <source>
        <strain evidence="10">Expedition CK06-06</strain>
    </source>
</reference>
<dbReference type="InterPro" id="IPR001342">
    <property type="entry name" value="HDH_cat"/>
</dbReference>
<comment type="pathway">
    <text evidence="8">Amino-acid biosynthesis; L-methionine biosynthesis via de novo pathway.</text>
</comment>
<evidence type="ECO:0000313" key="10">
    <source>
        <dbReference type="EMBL" id="GAI30293.1"/>
    </source>
</evidence>
<dbReference type="Pfam" id="PF00742">
    <property type="entry name" value="Homoserine_dh"/>
    <property type="match status" value="1"/>
</dbReference>
<dbReference type="CDD" id="cd04881">
    <property type="entry name" value="ACT_HSDH-Hom"/>
    <property type="match status" value="1"/>
</dbReference>
<dbReference type="NCBIfam" id="NF004976">
    <property type="entry name" value="PRK06349.1"/>
    <property type="match status" value="1"/>
</dbReference>
<dbReference type="PANTHER" id="PTHR43331:SF1">
    <property type="entry name" value="HOMOSERINE DEHYDROGENASE"/>
    <property type="match status" value="1"/>
</dbReference>
<dbReference type="PROSITE" id="PS51671">
    <property type="entry name" value="ACT"/>
    <property type="match status" value="1"/>
</dbReference>
<gene>
    <name evidence="10" type="ORF">S06H3_34489</name>
</gene>
<keyword evidence="4" id="KW-0791">Threonine biosynthesis</keyword>
<evidence type="ECO:0000256" key="3">
    <source>
        <dbReference type="ARBA" id="ARBA00022605"/>
    </source>
</evidence>
<dbReference type="InterPro" id="IPR045865">
    <property type="entry name" value="ACT-like_dom_sf"/>
</dbReference>
<dbReference type="GO" id="GO:0009086">
    <property type="term" value="P:methionine biosynthetic process"/>
    <property type="evidence" value="ECO:0007669"/>
    <property type="project" value="UniProtKB-KW"/>
</dbReference>
<dbReference type="EMBL" id="BARV01020710">
    <property type="protein sequence ID" value="GAI30293.1"/>
    <property type="molecule type" value="Genomic_DNA"/>
</dbReference>
<evidence type="ECO:0000256" key="8">
    <source>
        <dbReference type="ARBA" id="ARBA00034478"/>
    </source>
</evidence>
<proteinExistence type="inferred from homology"/>
<dbReference type="AlphaFoldDB" id="X1MG89"/>
<comment type="similarity">
    <text evidence="1">Belongs to the homoserine dehydrogenase family.</text>
</comment>
<evidence type="ECO:0000256" key="4">
    <source>
        <dbReference type="ARBA" id="ARBA00022697"/>
    </source>
</evidence>
<accession>X1MG89</accession>
<dbReference type="SUPFAM" id="SSF55347">
    <property type="entry name" value="Glyceraldehyde-3-phosphate dehydrogenase-like, C-terminal domain"/>
    <property type="match status" value="1"/>
</dbReference>
<dbReference type="Gene3D" id="3.30.360.10">
    <property type="entry name" value="Dihydrodipicolinate Reductase, domain 2"/>
    <property type="match status" value="1"/>
</dbReference>
<dbReference type="Gene3D" id="3.30.70.260">
    <property type="match status" value="1"/>
</dbReference>
<keyword evidence="5" id="KW-0521">NADP</keyword>
<dbReference type="Pfam" id="PF01842">
    <property type="entry name" value="ACT"/>
    <property type="match status" value="1"/>
</dbReference>
<keyword evidence="6" id="KW-0560">Oxidoreductase</keyword>
<feature type="domain" description="ACT" evidence="9">
    <location>
        <begin position="182"/>
        <end position="261"/>
    </location>
</feature>
<evidence type="ECO:0000256" key="6">
    <source>
        <dbReference type="ARBA" id="ARBA00023002"/>
    </source>
</evidence>
<dbReference type="InterPro" id="IPR019811">
    <property type="entry name" value="HDH_CS"/>
</dbReference>
<evidence type="ECO:0000256" key="1">
    <source>
        <dbReference type="ARBA" id="ARBA00006753"/>
    </source>
</evidence>
<comment type="caution">
    <text evidence="10">The sequence shown here is derived from an EMBL/GenBank/DDBJ whole genome shotgun (WGS) entry which is preliminary data.</text>
</comment>
<protein>
    <recommendedName>
        <fullName evidence="2">homoserine dehydrogenase</fullName>
        <ecNumber evidence="2">1.1.1.3</ecNumber>
    </recommendedName>
</protein>
<dbReference type="SUPFAM" id="SSF55021">
    <property type="entry name" value="ACT-like"/>
    <property type="match status" value="1"/>
</dbReference>
<dbReference type="InterPro" id="IPR002912">
    <property type="entry name" value="ACT_dom"/>
</dbReference>
<dbReference type="PANTHER" id="PTHR43331">
    <property type="entry name" value="HOMOSERINE DEHYDROGENASE"/>
    <property type="match status" value="1"/>
</dbReference>
<dbReference type="GO" id="GO:0009088">
    <property type="term" value="P:threonine biosynthetic process"/>
    <property type="evidence" value="ECO:0007669"/>
    <property type="project" value="UniProtKB-KW"/>
</dbReference>
<evidence type="ECO:0000256" key="7">
    <source>
        <dbReference type="ARBA" id="ARBA00023167"/>
    </source>
</evidence>
<evidence type="ECO:0000256" key="2">
    <source>
        <dbReference type="ARBA" id="ARBA00013213"/>
    </source>
</evidence>